<organism evidence="9 10">
    <name type="scientific">Allocoprobacillus halotolerans</name>
    <dbReference type="NCBI Taxonomy" id="2944914"/>
    <lineage>
        <taxon>Bacteria</taxon>
        <taxon>Bacillati</taxon>
        <taxon>Bacillota</taxon>
        <taxon>Erysipelotrichia</taxon>
        <taxon>Erysipelotrichales</taxon>
        <taxon>Erysipelotrichaceae</taxon>
        <taxon>Allocoprobacillus</taxon>
    </lineage>
</organism>
<dbReference type="SUPFAM" id="SSF52794">
    <property type="entry name" value="PTS system IIB component-like"/>
    <property type="match status" value="1"/>
</dbReference>
<proteinExistence type="predicted"/>
<keyword evidence="4" id="KW-0808">Transferase</keyword>
<dbReference type="PROSITE" id="PS51100">
    <property type="entry name" value="PTS_EIIB_TYPE_3"/>
    <property type="match status" value="1"/>
</dbReference>
<keyword evidence="1" id="KW-0813">Transport</keyword>
<dbReference type="InterPro" id="IPR013012">
    <property type="entry name" value="PTS_EIIB_3"/>
</dbReference>
<name>A0ABY5I355_9FIRM</name>
<evidence type="ECO:0000259" key="8">
    <source>
        <dbReference type="PROSITE" id="PS51100"/>
    </source>
</evidence>
<accession>A0ABY5I355</accession>
<evidence type="ECO:0000313" key="9">
    <source>
        <dbReference type="EMBL" id="UTY38819.1"/>
    </source>
</evidence>
<sequence length="100" mass="10796">MVHIMLCCASGMSTSLLVEKMLKAAAEQGIDAEIWAVGANEVKANADKADVILLGPQVRYAQRKIESEAPGIPVAHIDMKDYGMMNGKSVLKQAIQLIQK</sequence>
<dbReference type="InterPro" id="IPR003501">
    <property type="entry name" value="PTS_EIIB_2/3"/>
</dbReference>
<evidence type="ECO:0000256" key="5">
    <source>
        <dbReference type="ARBA" id="ARBA00022683"/>
    </source>
</evidence>
<dbReference type="InterPro" id="IPR036095">
    <property type="entry name" value="PTS_EIIB-like_sf"/>
</dbReference>
<dbReference type="PANTHER" id="PTHR34581:SF2">
    <property type="entry name" value="PTS SYSTEM N,N'-DIACETYLCHITOBIOSE-SPECIFIC EIIB COMPONENT"/>
    <property type="match status" value="1"/>
</dbReference>
<dbReference type="RefSeq" id="WP_290139475.1">
    <property type="nucleotide sequence ID" value="NZ_CP101620.1"/>
</dbReference>
<dbReference type="PANTHER" id="PTHR34581">
    <property type="entry name" value="PTS SYSTEM N,N'-DIACETYLCHITOBIOSE-SPECIFIC EIIB COMPONENT"/>
    <property type="match status" value="1"/>
</dbReference>
<evidence type="ECO:0000256" key="4">
    <source>
        <dbReference type="ARBA" id="ARBA00022679"/>
    </source>
</evidence>
<keyword evidence="5" id="KW-0598">Phosphotransferase system</keyword>
<evidence type="ECO:0000256" key="6">
    <source>
        <dbReference type="ARBA" id="ARBA00022777"/>
    </source>
</evidence>
<evidence type="ECO:0000256" key="2">
    <source>
        <dbReference type="ARBA" id="ARBA00022553"/>
    </source>
</evidence>
<gene>
    <name evidence="9" type="ORF">NMU03_14660</name>
</gene>
<dbReference type="CDD" id="cd05564">
    <property type="entry name" value="PTS_IIB_chitobiose_lichenan"/>
    <property type="match status" value="1"/>
</dbReference>
<evidence type="ECO:0000313" key="10">
    <source>
        <dbReference type="Proteomes" id="UP001060112"/>
    </source>
</evidence>
<dbReference type="Proteomes" id="UP001060112">
    <property type="component" value="Chromosome"/>
</dbReference>
<keyword evidence="2" id="KW-0597">Phosphoprotein</keyword>
<feature type="domain" description="PTS EIIB type-3" evidence="8">
    <location>
        <begin position="1"/>
        <end position="100"/>
    </location>
</feature>
<reference evidence="9" key="1">
    <citation type="submission" date="2022-07" db="EMBL/GenBank/DDBJ databases">
        <title>Faecal culturing of patients with breast cancer.</title>
        <authorList>
            <person name="Teng N.M.Y."/>
            <person name="Kiu R."/>
            <person name="Evans R."/>
            <person name="Baker D.J."/>
            <person name="Zenner C."/>
            <person name="Robinson S.D."/>
            <person name="Hall L.J."/>
        </authorList>
    </citation>
    <scope>NUCLEOTIDE SEQUENCE</scope>
    <source>
        <strain evidence="9">LH1062</strain>
    </source>
</reference>
<protein>
    <submittedName>
        <fullName evidence="9">PTS sugar transporter subunit IIB</fullName>
    </submittedName>
</protein>
<dbReference type="Gene3D" id="3.40.50.2300">
    <property type="match status" value="1"/>
</dbReference>
<keyword evidence="3 9" id="KW-0762">Sugar transport</keyword>
<dbReference type="InterPro" id="IPR051819">
    <property type="entry name" value="PTS_sugar-specific_EIIB"/>
</dbReference>
<evidence type="ECO:0000256" key="7">
    <source>
        <dbReference type="PROSITE-ProRule" id="PRU00423"/>
    </source>
</evidence>
<keyword evidence="10" id="KW-1185">Reference proteome</keyword>
<dbReference type="EMBL" id="CP101620">
    <property type="protein sequence ID" value="UTY38819.1"/>
    <property type="molecule type" value="Genomic_DNA"/>
</dbReference>
<dbReference type="Pfam" id="PF02302">
    <property type="entry name" value="PTS_IIB"/>
    <property type="match status" value="1"/>
</dbReference>
<evidence type="ECO:0000256" key="3">
    <source>
        <dbReference type="ARBA" id="ARBA00022597"/>
    </source>
</evidence>
<evidence type="ECO:0000256" key="1">
    <source>
        <dbReference type="ARBA" id="ARBA00022448"/>
    </source>
</evidence>
<keyword evidence="6" id="KW-0418">Kinase</keyword>
<feature type="modified residue" description="Phosphocysteine; by EIIA" evidence="7">
    <location>
        <position position="8"/>
    </location>
</feature>